<dbReference type="Gene3D" id="3.40.50.10140">
    <property type="entry name" value="Toll/interleukin-1 receptor homology (TIR) domain"/>
    <property type="match status" value="1"/>
</dbReference>
<evidence type="ECO:0000259" key="6">
    <source>
        <dbReference type="PROSITE" id="PS50104"/>
    </source>
</evidence>
<sequence length="316" mass="36699">MKDFFISYTSSDEKYAKWIAELLEKNGYTTIIQAWDFRPGDNFVSKINEALTSCKKMIIVLSENYMKSNWCQAEWTSKIADQIKNGTSTIIPIIIRPVRLNGSLLEPISHINIIDVPQAQAETKILNGILNEVPRKADGYPHPYNIEHNIIDIDYYVHKNEIVYIKTCTSTVLADGYNCIHNRITWFPDETVTVAPLTPGTEIEWLNLRDTNRNFNVRFDHNLEKGKIVTFKFKAVLSNHHQHFENFFSTQVITPLRSLRVHLTLDDASVTQVFTQKIANSPMNIRTEQPKVSPYSAPYHWNIENPELNFEYKIYW</sequence>
<comment type="subcellular location">
    <subcellularLocation>
        <location evidence="1">Membrane</location>
    </subcellularLocation>
</comment>
<dbReference type="PANTHER" id="PTHR24365">
    <property type="entry name" value="TOLL-LIKE RECEPTOR"/>
    <property type="match status" value="1"/>
</dbReference>
<accession>A0A3E2TY52</accession>
<keyword evidence="2" id="KW-0812">Transmembrane</keyword>
<name>A0A3E2TY52_9FIRM</name>
<evidence type="ECO:0000313" key="7">
    <source>
        <dbReference type="EMBL" id="RGB86803.1"/>
    </source>
</evidence>
<reference evidence="7 8" key="1">
    <citation type="submission" date="2018-08" db="EMBL/GenBank/DDBJ databases">
        <title>A genome reference for cultivated species of the human gut microbiota.</title>
        <authorList>
            <person name="Zou Y."/>
            <person name="Xue W."/>
            <person name="Luo G."/>
        </authorList>
    </citation>
    <scope>NUCLEOTIDE SEQUENCE [LARGE SCALE GENOMIC DNA]</scope>
    <source>
        <strain evidence="7 8">AF32-8AC</strain>
    </source>
</reference>
<feature type="domain" description="TIR" evidence="6">
    <location>
        <begin position="1"/>
        <end position="133"/>
    </location>
</feature>
<keyword evidence="7" id="KW-0675">Receptor</keyword>
<dbReference type="GO" id="GO:0007165">
    <property type="term" value="P:signal transduction"/>
    <property type="evidence" value="ECO:0007669"/>
    <property type="project" value="InterPro"/>
</dbReference>
<evidence type="ECO:0000256" key="4">
    <source>
        <dbReference type="ARBA" id="ARBA00022989"/>
    </source>
</evidence>
<evidence type="ECO:0000256" key="1">
    <source>
        <dbReference type="ARBA" id="ARBA00004370"/>
    </source>
</evidence>
<keyword evidence="5" id="KW-0472">Membrane</keyword>
<gene>
    <name evidence="7" type="ORF">DWZ46_12940</name>
</gene>
<comment type="caution">
    <text evidence="7">The sequence shown here is derived from an EMBL/GenBank/DDBJ whole genome shotgun (WGS) entry which is preliminary data.</text>
</comment>
<keyword evidence="3" id="KW-0732">Signal</keyword>
<evidence type="ECO:0000313" key="8">
    <source>
        <dbReference type="Proteomes" id="UP000260991"/>
    </source>
</evidence>
<dbReference type="GO" id="GO:0038023">
    <property type="term" value="F:signaling receptor activity"/>
    <property type="evidence" value="ECO:0007669"/>
    <property type="project" value="TreeGrafter"/>
</dbReference>
<evidence type="ECO:0000256" key="2">
    <source>
        <dbReference type="ARBA" id="ARBA00022692"/>
    </source>
</evidence>
<dbReference type="GO" id="GO:0005886">
    <property type="term" value="C:plasma membrane"/>
    <property type="evidence" value="ECO:0007669"/>
    <property type="project" value="TreeGrafter"/>
</dbReference>
<dbReference type="EMBL" id="QVER01000021">
    <property type="protein sequence ID" value="RGB86803.1"/>
    <property type="molecule type" value="Genomic_DNA"/>
</dbReference>
<dbReference type="AlphaFoldDB" id="A0A3E2TY52"/>
<dbReference type="Proteomes" id="UP000260991">
    <property type="component" value="Unassembled WGS sequence"/>
</dbReference>
<organism evidence="7 8">
    <name type="scientific">Faecalibacterium prausnitzii</name>
    <dbReference type="NCBI Taxonomy" id="853"/>
    <lineage>
        <taxon>Bacteria</taxon>
        <taxon>Bacillati</taxon>
        <taxon>Bacillota</taxon>
        <taxon>Clostridia</taxon>
        <taxon>Eubacteriales</taxon>
        <taxon>Oscillospiraceae</taxon>
        <taxon>Faecalibacterium</taxon>
    </lineage>
</organism>
<evidence type="ECO:0000256" key="3">
    <source>
        <dbReference type="ARBA" id="ARBA00022729"/>
    </source>
</evidence>
<keyword evidence="4" id="KW-1133">Transmembrane helix</keyword>
<proteinExistence type="predicted"/>
<dbReference type="PANTHER" id="PTHR24365:SF541">
    <property type="entry name" value="PROTEIN TOLL-RELATED"/>
    <property type="match status" value="1"/>
</dbReference>
<dbReference type="SUPFAM" id="SSF52200">
    <property type="entry name" value="Toll/Interleukin receptor TIR domain"/>
    <property type="match status" value="1"/>
</dbReference>
<dbReference type="Pfam" id="PF13676">
    <property type="entry name" value="TIR_2"/>
    <property type="match status" value="1"/>
</dbReference>
<dbReference type="SMART" id="SM00255">
    <property type="entry name" value="TIR"/>
    <property type="match status" value="1"/>
</dbReference>
<dbReference type="RefSeq" id="WP_158403786.1">
    <property type="nucleotide sequence ID" value="NZ_QVER01000021.1"/>
</dbReference>
<dbReference type="InterPro" id="IPR035897">
    <property type="entry name" value="Toll_tir_struct_dom_sf"/>
</dbReference>
<evidence type="ECO:0000256" key="5">
    <source>
        <dbReference type="ARBA" id="ARBA00023136"/>
    </source>
</evidence>
<protein>
    <submittedName>
        <fullName evidence="7">Toll/interleukin-1 receptor domain-containing protein</fullName>
    </submittedName>
</protein>
<dbReference type="PROSITE" id="PS50104">
    <property type="entry name" value="TIR"/>
    <property type="match status" value="1"/>
</dbReference>
<dbReference type="InterPro" id="IPR000157">
    <property type="entry name" value="TIR_dom"/>
</dbReference>